<feature type="transmembrane region" description="Helical" evidence="6">
    <location>
        <begin position="176"/>
        <end position="200"/>
    </location>
</feature>
<organism evidence="7 8">
    <name type="scientific">Drosophila yakuba</name>
    <name type="common">Fruit fly</name>
    <dbReference type="NCBI Taxonomy" id="7245"/>
    <lineage>
        <taxon>Eukaryota</taxon>
        <taxon>Metazoa</taxon>
        <taxon>Ecdysozoa</taxon>
        <taxon>Arthropoda</taxon>
        <taxon>Hexapoda</taxon>
        <taxon>Insecta</taxon>
        <taxon>Pterygota</taxon>
        <taxon>Neoptera</taxon>
        <taxon>Endopterygota</taxon>
        <taxon>Diptera</taxon>
        <taxon>Brachycera</taxon>
        <taxon>Muscomorpha</taxon>
        <taxon>Ephydroidea</taxon>
        <taxon>Drosophilidae</taxon>
        <taxon>Drosophila</taxon>
        <taxon>Sophophora</taxon>
    </lineage>
</organism>
<proteinExistence type="predicted"/>
<dbReference type="GO" id="GO:0005886">
    <property type="term" value="C:plasma membrane"/>
    <property type="evidence" value="ECO:0007669"/>
    <property type="project" value="UniProtKB-SubCell"/>
</dbReference>
<dbReference type="InterPro" id="IPR013604">
    <property type="entry name" value="7TM_chemorcpt"/>
</dbReference>
<feature type="transmembrane region" description="Helical" evidence="6">
    <location>
        <begin position="249"/>
        <end position="267"/>
    </location>
</feature>
<dbReference type="Pfam" id="PF08395">
    <property type="entry name" value="7tm_7"/>
    <property type="match status" value="1"/>
</dbReference>
<keyword evidence="2" id="KW-1003">Cell membrane</keyword>
<reference evidence="7 8" key="2">
    <citation type="journal article" date="2007" name="PLoS Biol.">
        <title>Principles of genome evolution in the Drosophila melanogaster species group.</title>
        <authorList>
            <person name="Ranz J.M."/>
            <person name="Maurin D."/>
            <person name="Chan Y.S."/>
            <person name="von Grotthuss M."/>
            <person name="Hillier L.W."/>
            <person name="Roote J."/>
            <person name="Ashburner M."/>
            <person name="Bergman C.M."/>
        </authorList>
    </citation>
    <scope>NUCLEOTIDE SEQUENCE [LARGE SCALE GENOMIC DNA]</scope>
    <source>
        <strain evidence="8">Tai18E2 / Tucson 14021-0261.01</strain>
    </source>
</reference>
<protein>
    <recommendedName>
        <fullName evidence="9">Gustatory receptor</fullName>
    </recommendedName>
</protein>
<feature type="non-terminal residue" evidence="7">
    <location>
        <position position="1"/>
    </location>
</feature>
<dbReference type="GO" id="GO:0050909">
    <property type="term" value="P:sensory perception of taste"/>
    <property type="evidence" value="ECO:0007669"/>
    <property type="project" value="InterPro"/>
</dbReference>
<feature type="transmembrane region" description="Helical" evidence="6">
    <location>
        <begin position="144"/>
        <end position="164"/>
    </location>
</feature>
<keyword evidence="8" id="KW-1185">Reference proteome</keyword>
<evidence type="ECO:0000256" key="2">
    <source>
        <dbReference type="ARBA" id="ARBA00022475"/>
    </source>
</evidence>
<evidence type="ECO:0000313" key="8">
    <source>
        <dbReference type="Proteomes" id="UP000002282"/>
    </source>
</evidence>
<dbReference type="KEGG" id="dya:Dyak_GE25652"/>
<evidence type="ECO:0000256" key="4">
    <source>
        <dbReference type="ARBA" id="ARBA00022989"/>
    </source>
</evidence>
<evidence type="ECO:0000256" key="1">
    <source>
        <dbReference type="ARBA" id="ARBA00004651"/>
    </source>
</evidence>
<dbReference type="Proteomes" id="UP000002282">
    <property type="component" value="Chromosome 3R"/>
</dbReference>
<dbReference type="HOGENOM" id="CLU_1333175_0_0_1"/>
<dbReference type="OrthoDB" id="7862019at2759"/>
<evidence type="ECO:0008006" key="9">
    <source>
        <dbReference type="Google" id="ProtNLM"/>
    </source>
</evidence>
<evidence type="ECO:0000256" key="5">
    <source>
        <dbReference type="ARBA" id="ARBA00023136"/>
    </source>
</evidence>
<keyword evidence="3 6" id="KW-0812">Transmembrane</keyword>
<reference evidence="7 8" key="1">
    <citation type="journal article" date="2007" name="Nature">
        <title>Evolution of genes and genomes on the Drosophila phylogeny.</title>
        <authorList>
            <consortium name="Drosophila 12 Genomes Consortium"/>
            <person name="Clark A.G."/>
            <person name="Eisen M.B."/>
            <person name="Smith D.R."/>
            <person name="Bergman C.M."/>
            <person name="Oliver B."/>
            <person name="Markow T.A."/>
            <person name="Kaufman T.C."/>
            <person name="Kellis M."/>
            <person name="Gelbart W."/>
            <person name="Iyer V.N."/>
            <person name="Pollard D.A."/>
            <person name="Sackton T.B."/>
            <person name="Larracuente A.M."/>
            <person name="Singh N.D."/>
            <person name="Abad J.P."/>
            <person name="Abt D.N."/>
            <person name="Adryan B."/>
            <person name="Aguade M."/>
            <person name="Akashi H."/>
            <person name="Anderson W.W."/>
            <person name="Aquadro C.F."/>
            <person name="Ardell D.H."/>
            <person name="Arguello R."/>
            <person name="Artieri C.G."/>
            <person name="Barbash D.A."/>
            <person name="Barker D."/>
            <person name="Barsanti P."/>
            <person name="Batterham P."/>
            <person name="Batzoglou S."/>
            <person name="Begun D."/>
            <person name="Bhutkar A."/>
            <person name="Blanco E."/>
            <person name="Bosak S.A."/>
            <person name="Bradley R.K."/>
            <person name="Brand A.D."/>
            <person name="Brent M.R."/>
            <person name="Brooks A.N."/>
            <person name="Brown R.H."/>
            <person name="Butlin R.K."/>
            <person name="Caggese C."/>
            <person name="Calvi B.R."/>
            <person name="Bernardo de Carvalho A."/>
            <person name="Caspi A."/>
            <person name="Castrezana S."/>
            <person name="Celniker S.E."/>
            <person name="Chang J.L."/>
            <person name="Chapple C."/>
            <person name="Chatterji S."/>
            <person name="Chinwalla A."/>
            <person name="Civetta A."/>
            <person name="Clifton S.W."/>
            <person name="Comeron J.M."/>
            <person name="Costello J.C."/>
            <person name="Coyne J.A."/>
            <person name="Daub J."/>
            <person name="David R.G."/>
            <person name="Delcher A.L."/>
            <person name="Delehaunty K."/>
            <person name="Do C.B."/>
            <person name="Ebling H."/>
            <person name="Edwards K."/>
            <person name="Eickbush T."/>
            <person name="Evans J.D."/>
            <person name="Filipski A."/>
            <person name="Findeiss S."/>
            <person name="Freyhult E."/>
            <person name="Fulton L."/>
            <person name="Fulton R."/>
            <person name="Garcia A.C."/>
            <person name="Gardiner A."/>
            <person name="Garfield D.A."/>
            <person name="Garvin B.E."/>
            <person name="Gibson G."/>
            <person name="Gilbert D."/>
            <person name="Gnerre S."/>
            <person name="Godfrey J."/>
            <person name="Good R."/>
            <person name="Gotea V."/>
            <person name="Gravely B."/>
            <person name="Greenberg A.J."/>
            <person name="Griffiths-Jones S."/>
            <person name="Gross S."/>
            <person name="Guigo R."/>
            <person name="Gustafson E.A."/>
            <person name="Haerty W."/>
            <person name="Hahn M.W."/>
            <person name="Halligan D.L."/>
            <person name="Halpern A.L."/>
            <person name="Halter G.M."/>
            <person name="Han M.V."/>
            <person name="Heger A."/>
            <person name="Hillier L."/>
            <person name="Hinrichs A.S."/>
            <person name="Holmes I."/>
            <person name="Hoskins R.A."/>
            <person name="Hubisz M.J."/>
            <person name="Hultmark D."/>
            <person name="Huntley M.A."/>
            <person name="Jaffe D.B."/>
            <person name="Jagadeeshan S."/>
            <person name="Jeck W.R."/>
            <person name="Johnson J."/>
            <person name="Jones C.D."/>
            <person name="Jordan W.C."/>
            <person name="Karpen G.H."/>
            <person name="Kataoka E."/>
            <person name="Keightley P.D."/>
            <person name="Kheradpour P."/>
            <person name="Kirkness E.F."/>
            <person name="Koerich L.B."/>
            <person name="Kristiansen K."/>
            <person name="Kudrna D."/>
            <person name="Kulathinal R.J."/>
            <person name="Kumar S."/>
            <person name="Kwok R."/>
            <person name="Lander E."/>
            <person name="Langley C.H."/>
            <person name="Lapoint R."/>
            <person name="Lazzaro B.P."/>
            <person name="Lee S.J."/>
            <person name="Levesque L."/>
            <person name="Li R."/>
            <person name="Lin C.F."/>
            <person name="Lin M.F."/>
            <person name="Lindblad-Toh K."/>
            <person name="Llopart A."/>
            <person name="Long M."/>
            <person name="Low L."/>
            <person name="Lozovsky E."/>
            <person name="Lu J."/>
            <person name="Luo M."/>
            <person name="Machado C.A."/>
            <person name="Makalowski W."/>
            <person name="Marzo M."/>
            <person name="Matsuda M."/>
            <person name="Matzkin L."/>
            <person name="McAllister B."/>
            <person name="McBride C.S."/>
            <person name="McKernan B."/>
            <person name="McKernan K."/>
            <person name="Mendez-Lago M."/>
            <person name="Minx P."/>
            <person name="Mollenhauer M.U."/>
            <person name="Montooth K."/>
            <person name="Mount S.M."/>
            <person name="Mu X."/>
            <person name="Myers E."/>
            <person name="Negre B."/>
            <person name="Newfeld S."/>
            <person name="Nielsen R."/>
            <person name="Noor M.A."/>
            <person name="O'Grady P."/>
            <person name="Pachter L."/>
            <person name="Papaceit M."/>
            <person name="Parisi M.J."/>
            <person name="Parisi M."/>
            <person name="Parts L."/>
            <person name="Pedersen J.S."/>
            <person name="Pesole G."/>
            <person name="Phillippy A.M."/>
            <person name="Ponting C.P."/>
            <person name="Pop M."/>
            <person name="Porcelli D."/>
            <person name="Powell J.R."/>
            <person name="Prohaska S."/>
            <person name="Pruitt K."/>
            <person name="Puig M."/>
            <person name="Quesneville H."/>
            <person name="Ram K.R."/>
            <person name="Rand D."/>
            <person name="Rasmussen M.D."/>
            <person name="Reed L.K."/>
            <person name="Reenan R."/>
            <person name="Reily A."/>
            <person name="Remington K.A."/>
            <person name="Rieger T.T."/>
            <person name="Ritchie M.G."/>
            <person name="Robin C."/>
            <person name="Rogers Y.H."/>
            <person name="Rohde C."/>
            <person name="Rozas J."/>
            <person name="Rubenfield M.J."/>
            <person name="Ruiz A."/>
            <person name="Russo S."/>
            <person name="Salzberg S.L."/>
            <person name="Sanchez-Gracia A."/>
            <person name="Saranga D.J."/>
            <person name="Sato H."/>
            <person name="Schaeffer S.W."/>
            <person name="Schatz M.C."/>
            <person name="Schlenke T."/>
            <person name="Schwartz R."/>
            <person name="Segarra C."/>
            <person name="Singh R.S."/>
            <person name="Sirot L."/>
            <person name="Sirota M."/>
            <person name="Sisneros N.B."/>
            <person name="Smith C.D."/>
            <person name="Smith T.F."/>
            <person name="Spieth J."/>
            <person name="Stage D.E."/>
            <person name="Stark A."/>
            <person name="Stephan W."/>
            <person name="Strausberg R.L."/>
            <person name="Strempel S."/>
            <person name="Sturgill D."/>
            <person name="Sutton G."/>
            <person name="Sutton G.G."/>
            <person name="Tao W."/>
            <person name="Teichmann S."/>
            <person name="Tobari Y.N."/>
            <person name="Tomimura Y."/>
            <person name="Tsolas J.M."/>
            <person name="Valente V.L."/>
            <person name="Venter E."/>
            <person name="Venter J.C."/>
            <person name="Vicario S."/>
            <person name="Vieira F.G."/>
            <person name="Vilella A.J."/>
            <person name="Villasante A."/>
            <person name="Walenz B."/>
            <person name="Wang J."/>
            <person name="Wasserman M."/>
            <person name="Watts T."/>
            <person name="Wilson D."/>
            <person name="Wilson R.K."/>
            <person name="Wing R.A."/>
            <person name="Wolfner M.F."/>
            <person name="Wong A."/>
            <person name="Wong G.K."/>
            <person name="Wu C.I."/>
            <person name="Wu G."/>
            <person name="Yamamoto D."/>
            <person name="Yang H.P."/>
            <person name="Yang S.P."/>
            <person name="Yorke J.A."/>
            <person name="Yoshida K."/>
            <person name="Zdobnov E."/>
            <person name="Zhang P."/>
            <person name="Zhang Y."/>
            <person name="Zimin A.V."/>
            <person name="Baldwin J."/>
            <person name="Abdouelleil A."/>
            <person name="Abdulkadir J."/>
            <person name="Abebe A."/>
            <person name="Abera B."/>
            <person name="Abreu J."/>
            <person name="Acer S.C."/>
            <person name="Aftuck L."/>
            <person name="Alexander A."/>
            <person name="An P."/>
            <person name="Anderson E."/>
            <person name="Anderson S."/>
            <person name="Arachi H."/>
            <person name="Azer M."/>
            <person name="Bachantsang P."/>
            <person name="Barry A."/>
            <person name="Bayul T."/>
            <person name="Berlin A."/>
            <person name="Bessette D."/>
            <person name="Bloom T."/>
            <person name="Blye J."/>
            <person name="Boguslavskiy L."/>
            <person name="Bonnet C."/>
            <person name="Boukhgalter B."/>
            <person name="Bourzgui I."/>
            <person name="Brown A."/>
            <person name="Cahill P."/>
            <person name="Channer S."/>
            <person name="Cheshatsang Y."/>
            <person name="Chuda L."/>
            <person name="Citroen M."/>
            <person name="Collymore A."/>
            <person name="Cooke P."/>
            <person name="Costello M."/>
            <person name="D'Aco K."/>
            <person name="Daza R."/>
            <person name="De Haan G."/>
            <person name="DeGray S."/>
            <person name="DeMaso C."/>
            <person name="Dhargay N."/>
            <person name="Dooley K."/>
            <person name="Dooley E."/>
            <person name="Doricent M."/>
            <person name="Dorje P."/>
            <person name="Dorjee K."/>
            <person name="Dupes A."/>
            <person name="Elong R."/>
            <person name="Falk J."/>
            <person name="Farina A."/>
            <person name="Faro S."/>
            <person name="Ferguson D."/>
            <person name="Fisher S."/>
            <person name="Foley C.D."/>
            <person name="Franke A."/>
            <person name="Friedrich D."/>
            <person name="Gadbois L."/>
            <person name="Gearin G."/>
            <person name="Gearin C.R."/>
            <person name="Giannoukos G."/>
            <person name="Goode T."/>
            <person name="Graham J."/>
            <person name="Grandbois E."/>
            <person name="Grewal S."/>
            <person name="Gyaltsen K."/>
            <person name="Hafez N."/>
            <person name="Hagos B."/>
            <person name="Hall J."/>
            <person name="Henson C."/>
            <person name="Hollinger A."/>
            <person name="Honan T."/>
            <person name="Huard M.D."/>
            <person name="Hughes L."/>
            <person name="Hurhula B."/>
            <person name="Husby M.E."/>
            <person name="Kamat A."/>
            <person name="Kanga B."/>
            <person name="Kashin S."/>
            <person name="Khazanovich D."/>
            <person name="Kisner P."/>
            <person name="Lance K."/>
            <person name="Lara M."/>
            <person name="Lee W."/>
            <person name="Lennon N."/>
            <person name="Letendre F."/>
            <person name="LeVine R."/>
            <person name="Lipovsky A."/>
            <person name="Liu X."/>
            <person name="Liu J."/>
            <person name="Liu S."/>
            <person name="Lokyitsang T."/>
            <person name="Lokyitsang Y."/>
            <person name="Lubonja R."/>
            <person name="Lui A."/>
            <person name="MacDonald P."/>
            <person name="Magnisalis V."/>
            <person name="Maru K."/>
            <person name="Matthews C."/>
            <person name="McCusker W."/>
            <person name="McDonough S."/>
            <person name="Mehta T."/>
            <person name="Meldrim J."/>
            <person name="Meneus L."/>
            <person name="Mihai O."/>
            <person name="Mihalev A."/>
            <person name="Mihova T."/>
            <person name="Mittelman R."/>
            <person name="Mlenga V."/>
            <person name="Montmayeur A."/>
            <person name="Mulrain L."/>
            <person name="Navidi A."/>
            <person name="Naylor J."/>
            <person name="Negash T."/>
            <person name="Nguyen T."/>
            <person name="Nguyen N."/>
            <person name="Nicol R."/>
            <person name="Norbu C."/>
            <person name="Norbu N."/>
            <person name="Novod N."/>
            <person name="O'Neill B."/>
            <person name="Osman S."/>
            <person name="Markiewicz E."/>
            <person name="Oyono O.L."/>
            <person name="Patti C."/>
            <person name="Phunkhang P."/>
            <person name="Pierre F."/>
            <person name="Priest M."/>
            <person name="Raghuraman S."/>
            <person name="Rege F."/>
            <person name="Reyes R."/>
            <person name="Rise C."/>
            <person name="Rogov P."/>
            <person name="Ross K."/>
            <person name="Ryan E."/>
            <person name="Settipalli S."/>
            <person name="Shea T."/>
            <person name="Sherpa N."/>
            <person name="Shi L."/>
            <person name="Shih D."/>
            <person name="Sparrow T."/>
            <person name="Spaulding J."/>
            <person name="Stalker J."/>
            <person name="Stange-Thomann N."/>
            <person name="Stavropoulos S."/>
            <person name="Stone C."/>
            <person name="Strader C."/>
            <person name="Tesfaye S."/>
            <person name="Thomson T."/>
            <person name="Thoulutsang Y."/>
            <person name="Thoulutsang D."/>
            <person name="Topham K."/>
            <person name="Topping I."/>
            <person name="Tsamla T."/>
            <person name="Vassiliev H."/>
            <person name="Vo A."/>
            <person name="Wangchuk T."/>
            <person name="Wangdi T."/>
            <person name="Weiand M."/>
            <person name="Wilkinson J."/>
            <person name="Wilson A."/>
            <person name="Yadav S."/>
            <person name="Young G."/>
            <person name="Yu Q."/>
            <person name="Zembek L."/>
            <person name="Zhong D."/>
            <person name="Zimmer A."/>
            <person name="Zwirko Z."/>
            <person name="Jaffe D.B."/>
            <person name="Alvarez P."/>
            <person name="Brockman W."/>
            <person name="Butler J."/>
            <person name="Chin C."/>
            <person name="Gnerre S."/>
            <person name="Grabherr M."/>
            <person name="Kleber M."/>
            <person name="Mauceli E."/>
            <person name="MacCallum I."/>
        </authorList>
    </citation>
    <scope>NUCLEOTIDE SEQUENCE [LARGE SCALE GENOMIC DNA]</scope>
    <source>
        <strain evidence="8">Tai18E2 / Tucson 14021-0261.01</strain>
    </source>
</reference>
<name>B4PP72_DROYA</name>
<keyword evidence="4 6" id="KW-1133">Transmembrane helix</keyword>
<dbReference type="EMBL" id="CM000160">
    <property type="protein sequence ID" value="EDW96111.2"/>
    <property type="molecule type" value="Genomic_DNA"/>
</dbReference>
<evidence type="ECO:0000256" key="3">
    <source>
        <dbReference type="ARBA" id="ARBA00022692"/>
    </source>
</evidence>
<keyword evidence="5 6" id="KW-0472">Membrane</keyword>
<evidence type="ECO:0000256" key="6">
    <source>
        <dbReference type="SAM" id="Phobius"/>
    </source>
</evidence>
<dbReference type="AlphaFoldDB" id="B4PP72"/>
<sequence length="274" mass="32145">LVNQFLHLFRKVNDLFQPKTPGFGGRRELILILLNLISFAHEQTYLWFTVRKVYSWRFFINWWCDFYVVSATNMFIHINFIGYLSLGVLYSEVNKYVYTNLQIQLQKLNTSSSQKKIRRVQNRLEKCISLYREIYNTSVSFHKLFVLPLFLALIYKFALIALIGRNVAVEFYSSSFVFWILLLKHVLDLFLVTVSVQGAVNQYLNIGLEFGNVGELSKFQTTLDILFIHLRLCHFRVSILGLFDVTNKLFLKFISALISLLAFIAQYKMQKKTG</sequence>
<feature type="transmembrane region" description="Helical" evidence="6">
    <location>
        <begin position="68"/>
        <end position="90"/>
    </location>
</feature>
<accession>B4PP72</accession>
<gene>
    <name evidence="7" type="primary">Dyak\GE25652</name>
    <name evidence="7" type="synonym">dyak_GLEANR_9265</name>
    <name evidence="7" type="synonym">GE25652</name>
    <name evidence="7" type="ORF">Dyak_GE25652</name>
</gene>
<comment type="subcellular location">
    <subcellularLocation>
        <location evidence="1">Cell membrane</location>
        <topology evidence="1">Multi-pass membrane protein</topology>
    </subcellularLocation>
</comment>
<evidence type="ECO:0000313" key="7">
    <source>
        <dbReference type="EMBL" id="EDW96111.2"/>
    </source>
</evidence>